<feature type="compositionally biased region" description="Basic and acidic residues" evidence="1">
    <location>
        <begin position="103"/>
        <end position="113"/>
    </location>
</feature>
<keyword evidence="3" id="KW-1185">Reference proteome</keyword>
<evidence type="ECO:0008006" key="4">
    <source>
        <dbReference type="Google" id="ProtNLM"/>
    </source>
</evidence>
<organism evidence="2 3">
    <name type="scientific">Pseudocercospora fuligena</name>
    <dbReference type="NCBI Taxonomy" id="685502"/>
    <lineage>
        <taxon>Eukaryota</taxon>
        <taxon>Fungi</taxon>
        <taxon>Dikarya</taxon>
        <taxon>Ascomycota</taxon>
        <taxon>Pezizomycotina</taxon>
        <taxon>Dothideomycetes</taxon>
        <taxon>Dothideomycetidae</taxon>
        <taxon>Mycosphaerellales</taxon>
        <taxon>Mycosphaerellaceae</taxon>
        <taxon>Pseudocercospora</taxon>
    </lineage>
</organism>
<feature type="region of interest" description="Disordered" evidence="1">
    <location>
        <begin position="94"/>
        <end position="113"/>
    </location>
</feature>
<proteinExistence type="predicted"/>
<accession>A0A8H6RFE7</accession>
<dbReference type="EMBL" id="JABCIY010000178">
    <property type="protein sequence ID" value="KAF7189722.1"/>
    <property type="molecule type" value="Genomic_DNA"/>
</dbReference>
<sequence>MPPRPNEQHPELPPRPAHQAEIPAYNPQDYADQPMGTTQFEQQGRLSLEKEDVASPIHFTRDPHKLIGYLVPFPKPQLSGTASEQIPQRFLIYTPPPPPFMSKPKEGEKEGKVHKVQRKWAEELREAKTQNVKTMSWKGVKGNVTKGISWGMSKTKGSNLEFLNRIASMQDSEDHHAEDGHTEGEQTKKTIKLEEMLMVYPASMPGSNEQIREEFVNTMLRSKSKAQRDSIIATGLLPVSFAIDMLAVLVWPFGGLLEVDAVWLYSSIRGAKVSRSVTKRLTSTSTSGKHDEDKLTLNFVPSPTIQVLERYLAAKCHERDPKLFPKYSVAPSETEVLEAIDWFPAHKGGEEKNWEDEQFEISEVKDDVKNTFSKGAKEWDKWVKIFEKEPDKAVKK</sequence>
<feature type="region of interest" description="Disordered" evidence="1">
    <location>
        <begin position="1"/>
        <end position="38"/>
    </location>
</feature>
<feature type="compositionally biased region" description="Basic and acidic residues" evidence="1">
    <location>
        <begin position="1"/>
        <end position="12"/>
    </location>
</feature>
<dbReference type="AlphaFoldDB" id="A0A8H6RFE7"/>
<comment type="caution">
    <text evidence="2">The sequence shown here is derived from an EMBL/GenBank/DDBJ whole genome shotgun (WGS) entry which is preliminary data.</text>
</comment>
<dbReference type="Proteomes" id="UP000660729">
    <property type="component" value="Unassembled WGS sequence"/>
</dbReference>
<protein>
    <recommendedName>
        <fullName evidence="4">Secreted protein</fullName>
    </recommendedName>
</protein>
<reference evidence="2" key="1">
    <citation type="submission" date="2020-04" db="EMBL/GenBank/DDBJ databases">
        <title>Draft genome resource of the tomato pathogen Pseudocercospora fuligena.</title>
        <authorList>
            <person name="Zaccaron A."/>
        </authorList>
    </citation>
    <scope>NUCLEOTIDE SEQUENCE</scope>
    <source>
        <strain evidence="2">PF001</strain>
    </source>
</reference>
<name>A0A8H6RFE7_9PEZI</name>
<evidence type="ECO:0000313" key="2">
    <source>
        <dbReference type="EMBL" id="KAF7189722.1"/>
    </source>
</evidence>
<gene>
    <name evidence="2" type="ORF">HII31_08829</name>
</gene>
<evidence type="ECO:0000256" key="1">
    <source>
        <dbReference type="SAM" id="MobiDB-lite"/>
    </source>
</evidence>
<evidence type="ECO:0000313" key="3">
    <source>
        <dbReference type="Proteomes" id="UP000660729"/>
    </source>
</evidence>
<dbReference type="OrthoDB" id="3189033at2759"/>